<proteinExistence type="predicted"/>
<sequence>LLEFSIIKMSNLTRLHYFENNMLWGLESFLQWSLFYANDFSGNKDNEHRIYKIHLEAIYNDPNLLKNRDSESLQKSAEDALKNFKKETDSVRVAEFWRESPSFLKTLKVAINLNADKMASRVAELHDDFSDTIFNITQNQLQLRFGHKRSHSHEENFQEPQRKKILPGKGVGNILPDGTKFEKATPLDLLQSDDDEHLSQGDNDEDDDIPEPKDTIVQNLKEWMLPSGKDVGKIIEENVSANAEKVNNKKKLTIYEKAILRYGVSNIIDLSVMSEWFSTEDIKFMAKDYVDLLKVPQLQAEENAFISKVES</sequence>
<gene>
    <name evidence="1" type="ORF">RPERSI_LOCUS21091</name>
</gene>
<comment type="caution">
    <text evidence="1">The sequence shown here is derived from an EMBL/GenBank/DDBJ whole genome shotgun (WGS) entry which is preliminary data.</text>
</comment>
<name>A0ACA9RNE8_9GLOM</name>
<evidence type="ECO:0000313" key="1">
    <source>
        <dbReference type="EMBL" id="CAG8801331.1"/>
    </source>
</evidence>
<evidence type="ECO:0000313" key="2">
    <source>
        <dbReference type="Proteomes" id="UP000789920"/>
    </source>
</evidence>
<accession>A0ACA9RNE8</accession>
<organism evidence="1 2">
    <name type="scientific">Racocetra persica</name>
    <dbReference type="NCBI Taxonomy" id="160502"/>
    <lineage>
        <taxon>Eukaryota</taxon>
        <taxon>Fungi</taxon>
        <taxon>Fungi incertae sedis</taxon>
        <taxon>Mucoromycota</taxon>
        <taxon>Glomeromycotina</taxon>
        <taxon>Glomeromycetes</taxon>
        <taxon>Diversisporales</taxon>
        <taxon>Gigasporaceae</taxon>
        <taxon>Racocetra</taxon>
    </lineage>
</organism>
<reference evidence="1" key="1">
    <citation type="submission" date="2021-06" db="EMBL/GenBank/DDBJ databases">
        <authorList>
            <person name="Kallberg Y."/>
            <person name="Tangrot J."/>
            <person name="Rosling A."/>
        </authorList>
    </citation>
    <scope>NUCLEOTIDE SEQUENCE</scope>
    <source>
        <strain evidence="1">MA461A</strain>
    </source>
</reference>
<dbReference type="EMBL" id="CAJVQC010060967">
    <property type="protein sequence ID" value="CAG8801331.1"/>
    <property type="molecule type" value="Genomic_DNA"/>
</dbReference>
<keyword evidence="2" id="KW-1185">Reference proteome</keyword>
<dbReference type="Proteomes" id="UP000789920">
    <property type="component" value="Unassembled WGS sequence"/>
</dbReference>
<feature type="non-terminal residue" evidence="1">
    <location>
        <position position="311"/>
    </location>
</feature>
<feature type="non-terminal residue" evidence="1">
    <location>
        <position position="1"/>
    </location>
</feature>
<protein>
    <submittedName>
        <fullName evidence="1">19632_t:CDS:1</fullName>
    </submittedName>
</protein>